<feature type="transmembrane region" description="Helical" evidence="7">
    <location>
        <begin position="248"/>
        <end position="276"/>
    </location>
</feature>
<feature type="transmembrane region" description="Helical" evidence="7">
    <location>
        <begin position="304"/>
        <end position="329"/>
    </location>
</feature>
<feature type="transmembrane region" description="Helical" evidence="7">
    <location>
        <begin position="341"/>
        <end position="360"/>
    </location>
</feature>
<dbReference type="KEGG" id="cchv:BTM20_08790"/>
<comment type="caution">
    <text evidence="8">The sequence shown here is derived from an EMBL/GenBank/DDBJ whole genome shotgun (WGS) entry which is preliminary data.</text>
</comment>
<dbReference type="PANTHER" id="PTHR42948:SF1">
    <property type="entry name" value="TRANSPORTER"/>
    <property type="match status" value="1"/>
</dbReference>
<keyword evidence="5 7" id="KW-0472">Membrane</keyword>
<sequence>MSRENFSSRLGLLAAAAGSAIGLGNIWKFPYITGQNGGAAFILVYLGCIFLIGIPVMLSEFAIGRKNQVNAVESFKKIAPNTKWHWTGYLATATAFIILSFYAIIAGWVFSYIWRSATGVLKGVSTQGFGDYFNALTSNPVEPMIMTLLVLVITAIIIFFGIKTGIEKFSKIAMPLLLGLIILLIIRSVTLPGAKAGLEFLFKPDFSNLSVKGILEALGHAFYTLSLGMGIILTFGSYTKKSENLVSLSYQVAIADTVIALMAGIVIFPAVFAYGLEPTAGPGLLFITLPAVFKAMPLGQLFEFMFFVLIAIAALTSTVSLMETVVTFVSEQFNLTRKKTIVIITSGLFALAIPSILSFGPLSHIKLLGDRGVFDTLDFVTGQIFLPIGGILICLFIAWVWGIKNAAKEISNDGSLKFKIKGIYSISVKYLAPLSILIIFLYGLGIFNIFK</sequence>
<evidence type="ECO:0000256" key="3">
    <source>
        <dbReference type="ARBA" id="ARBA00022692"/>
    </source>
</evidence>
<comment type="subcellular location">
    <subcellularLocation>
        <location evidence="1">Membrane</location>
        <topology evidence="1">Multi-pass membrane protein</topology>
    </subcellularLocation>
</comment>
<feature type="transmembrane region" description="Helical" evidence="7">
    <location>
        <begin position="214"/>
        <end position="236"/>
    </location>
</feature>
<dbReference type="GO" id="GO:0016020">
    <property type="term" value="C:membrane"/>
    <property type="evidence" value="ECO:0007669"/>
    <property type="project" value="UniProtKB-SubCell"/>
</dbReference>
<feature type="transmembrane region" description="Helical" evidence="7">
    <location>
        <begin position="38"/>
        <end position="58"/>
    </location>
</feature>
<evidence type="ECO:0000313" key="8">
    <source>
        <dbReference type="EMBL" id="MBX7290925.1"/>
    </source>
</evidence>
<dbReference type="GO" id="GO:0015293">
    <property type="term" value="F:symporter activity"/>
    <property type="evidence" value="ECO:0007669"/>
    <property type="project" value="UniProtKB-KW"/>
</dbReference>
<dbReference type="PANTHER" id="PTHR42948">
    <property type="entry name" value="TRANSPORTER"/>
    <property type="match status" value="1"/>
</dbReference>
<keyword evidence="6" id="KW-0769">Symport</keyword>
<dbReference type="GeneID" id="66301968"/>
<evidence type="ECO:0000256" key="7">
    <source>
        <dbReference type="SAM" id="Phobius"/>
    </source>
</evidence>
<dbReference type="Proteomes" id="UP000775179">
    <property type="component" value="Unassembled WGS sequence"/>
</dbReference>
<keyword evidence="3 6" id="KW-0812">Transmembrane</keyword>
<proteinExistence type="inferred from homology"/>
<keyword evidence="4 7" id="KW-1133">Transmembrane helix</keyword>
<dbReference type="RefSeq" id="WP_021875959.1">
    <property type="nucleotide sequence ID" value="NZ_CP018624.1"/>
</dbReference>
<feature type="transmembrane region" description="Helical" evidence="7">
    <location>
        <begin position="144"/>
        <end position="162"/>
    </location>
</feature>
<feature type="transmembrane region" description="Helical" evidence="7">
    <location>
        <begin position="380"/>
        <end position="402"/>
    </location>
</feature>
<evidence type="ECO:0000256" key="2">
    <source>
        <dbReference type="ARBA" id="ARBA00022448"/>
    </source>
</evidence>
<dbReference type="EMBL" id="JAIFTX010000014">
    <property type="protein sequence ID" value="MBX7290925.1"/>
    <property type="molecule type" value="Genomic_DNA"/>
</dbReference>
<feature type="transmembrane region" description="Helical" evidence="7">
    <location>
        <begin position="86"/>
        <end position="114"/>
    </location>
</feature>
<name>A0ABD4RI84_9CLOT</name>
<dbReference type="InterPro" id="IPR000175">
    <property type="entry name" value="Na/ntran_symport"/>
</dbReference>
<evidence type="ECO:0000256" key="4">
    <source>
        <dbReference type="ARBA" id="ARBA00022989"/>
    </source>
</evidence>
<accession>A0ABD4RI84</accession>
<gene>
    <name evidence="8" type="ORF">K4H94_07695</name>
</gene>
<dbReference type="NCBIfam" id="NF037979">
    <property type="entry name" value="Na_transp"/>
    <property type="match status" value="1"/>
</dbReference>
<organism evidence="8 9">
    <name type="scientific">Clostridium chauvoei</name>
    <dbReference type="NCBI Taxonomy" id="46867"/>
    <lineage>
        <taxon>Bacteria</taxon>
        <taxon>Bacillati</taxon>
        <taxon>Bacillota</taxon>
        <taxon>Clostridia</taxon>
        <taxon>Eubacteriales</taxon>
        <taxon>Clostridiaceae</taxon>
        <taxon>Clostridium</taxon>
    </lineage>
</organism>
<comment type="similarity">
    <text evidence="6">Belongs to the sodium:neurotransmitter symporter (SNF) (TC 2.A.22) family.</text>
</comment>
<dbReference type="PRINTS" id="PR00176">
    <property type="entry name" value="NANEUSMPORT"/>
</dbReference>
<reference evidence="8 9" key="1">
    <citation type="submission" date="2021-08" db="EMBL/GenBank/DDBJ databases">
        <title>Genome sequence analysis of Clostridium chauvoei strains of European origin and evaluation of typing options for outbreak investigations.</title>
        <authorList>
            <person name="Abdel-Glil M."/>
            <person name="Thomas P."/>
            <person name="Seyboldt C."/>
        </authorList>
    </citation>
    <scope>NUCLEOTIDE SEQUENCE [LARGE SCALE GENOMIC DNA]</scope>
    <source>
        <strain evidence="8 9">S0260-09</strain>
    </source>
</reference>
<dbReference type="PROSITE" id="PS00610">
    <property type="entry name" value="NA_NEUROTRAN_SYMP_1"/>
    <property type="match status" value="1"/>
</dbReference>
<dbReference type="Pfam" id="PF00209">
    <property type="entry name" value="SNF"/>
    <property type="match status" value="2"/>
</dbReference>
<feature type="transmembrane region" description="Helical" evidence="7">
    <location>
        <begin position="423"/>
        <end position="450"/>
    </location>
</feature>
<dbReference type="PROSITE" id="PS50267">
    <property type="entry name" value="NA_NEUROTRAN_SYMP_3"/>
    <property type="match status" value="1"/>
</dbReference>
<dbReference type="AlphaFoldDB" id="A0ABD4RI84"/>
<dbReference type="SUPFAM" id="SSF161070">
    <property type="entry name" value="SNF-like"/>
    <property type="match status" value="1"/>
</dbReference>
<feature type="transmembrane region" description="Helical" evidence="7">
    <location>
        <begin position="174"/>
        <end position="194"/>
    </location>
</feature>
<evidence type="ECO:0000256" key="6">
    <source>
        <dbReference type="RuleBase" id="RU003732"/>
    </source>
</evidence>
<evidence type="ECO:0000256" key="5">
    <source>
        <dbReference type="ARBA" id="ARBA00023136"/>
    </source>
</evidence>
<dbReference type="InterPro" id="IPR037272">
    <property type="entry name" value="SNS_sf"/>
</dbReference>
<protein>
    <recommendedName>
        <fullName evidence="6">Transporter</fullName>
    </recommendedName>
</protein>
<dbReference type="InterPro" id="IPR047218">
    <property type="entry name" value="YocR/YhdH-like"/>
</dbReference>
<keyword evidence="2 6" id="KW-0813">Transport</keyword>
<dbReference type="CDD" id="cd10336">
    <property type="entry name" value="SLC6sbd_Tyt1-Like"/>
    <property type="match status" value="1"/>
</dbReference>
<evidence type="ECO:0000313" key="9">
    <source>
        <dbReference type="Proteomes" id="UP000775179"/>
    </source>
</evidence>
<evidence type="ECO:0000256" key="1">
    <source>
        <dbReference type="ARBA" id="ARBA00004141"/>
    </source>
</evidence>